<accession>A0AA35R6L5</accession>
<keyword evidence="2" id="KW-0812">Transmembrane</keyword>
<dbReference type="Gene3D" id="3.40.50.720">
    <property type="entry name" value="NAD(P)-binding Rossmann-like Domain"/>
    <property type="match status" value="1"/>
</dbReference>
<evidence type="ECO:0000313" key="4">
    <source>
        <dbReference type="EMBL" id="CAI8005730.1"/>
    </source>
</evidence>
<dbReference type="InterPro" id="IPR036291">
    <property type="entry name" value="NAD(P)-bd_dom_sf"/>
</dbReference>
<dbReference type="AlphaFoldDB" id="A0AA35R6L5"/>
<dbReference type="InterPro" id="IPR013149">
    <property type="entry name" value="ADH-like_C"/>
</dbReference>
<dbReference type="PANTHER" id="PTHR43401">
    <property type="entry name" value="L-THREONINE 3-DEHYDROGENASE"/>
    <property type="match status" value="1"/>
</dbReference>
<name>A0AA35R6L5_GEOBA</name>
<evidence type="ECO:0000259" key="3">
    <source>
        <dbReference type="Pfam" id="PF00107"/>
    </source>
</evidence>
<dbReference type="InterPro" id="IPR050129">
    <property type="entry name" value="Zn_alcohol_dh"/>
</dbReference>
<keyword evidence="2" id="KW-1133">Transmembrane helix</keyword>
<feature type="transmembrane region" description="Helical" evidence="2">
    <location>
        <begin position="12"/>
        <end position="32"/>
    </location>
</feature>
<comment type="caution">
    <text evidence="4">The sequence shown here is derived from an EMBL/GenBank/DDBJ whole genome shotgun (WGS) entry which is preliminary data.</text>
</comment>
<organism evidence="4 5">
    <name type="scientific">Geodia barretti</name>
    <name type="common">Barrett's horny sponge</name>
    <dbReference type="NCBI Taxonomy" id="519541"/>
    <lineage>
        <taxon>Eukaryota</taxon>
        <taxon>Metazoa</taxon>
        <taxon>Porifera</taxon>
        <taxon>Demospongiae</taxon>
        <taxon>Heteroscleromorpha</taxon>
        <taxon>Tetractinellida</taxon>
        <taxon>Astrophorina</taxon>
        <taxon>Geodiidae</taxon>
        <taxon>Geodia</taxon>
    </lineage>
</organism>
<dbReference type="PANTHER" id="PTHR43401:SF2">
    <property type="entry name" value="L-THREONINE 3-DEHYDROGENASE"/>
    <property type="match status" value="1"/>
</dbReference>
<dbReference type="Proteomes" id="UP001174909">
    <property type="component" value="Unassembled WGS sequence"/>
</dbReference>
<evidence type="ECO:0000256" key="2">
    <source>
        <dbReference type="SAM" id="Phobius"/>
    </source>
</evidence>
<dbReference type="Pfam" id="PF00107">
    <property type="entry name" value="ADH_zinc_N"/>
    <property type="match status" value="1"/>
</dbReference>
<sequence>MVCGVPGHLKLLTLIMAGYFPYSYCFFCPFSLKHFCSIKTSLVTIFGGVSTRVKLEVAKKCGADVVLNPSHCDVVEEVHSLTGGYGCDIYIEATGHPQSVKQGLLMLCKMGTMVEYGVFGQEATVDWTIISDAKVQ</sequence>
<feature type="domain" description="Alcohol dehydrogenase-like C-terminal" evidence="3">
    <location>
        <begin position="44"/>
        <end position="127"/>
    </location>
</feature>
<reference evidence="4" key="1">
    <citation type="submission" date="2023-03" db="EMBL/GenBank/DDBJ databases">
        <authorList>
            <person name="Steffen K."/>
            <person name="Cardenas P."/>
        </authorList>
    </citation>
    <scope>NUCLEOTIDE SEQUENCE</scope>
</reference>
<gene>
    <name evidence="4" type="ORF">GBAR_LOCUS4376</name>
</gene>
<dbReference type="GO" id="GO:0016491">
    <property type="term" value="F:oxidoreductase activity"/>
    <property type="evidence" value="ECO:0007669"/>
    <property type="project" value="UniProtKB-KW"/>
</dbReference>
<keyword evidence="5" id="KW-1185">Reference proteome</keyword>
<keyword evidence="2" id="KW-0472">Membrane</keyword>
<dbReference type="SUPFAM" id="SSF51735">
    <property type="entry name" value="NAD(P)-binding Rossmann-fold domains"/>
    <property type="match status" value="1"/>
</dbReference>
<protein>
    <submittedName>
        <fullName evidence="4">Erythritol/L-threitol dehydrogenase</fullName>
    </submittedName>
</protein>
<evidence type="ECO:0000313" key="5">
    <source>
        <dbReference type="Proteomes" id="UP001174909"/>
    </source>
</evidence>
<proteinExistence type="predicted"/>
<keyword evidence="1" id="KW-0560">Oxidoreductase</keyword>
<dbReference type="EMBL" id="CASHTH010000631">
    <property type="protein sequence ID" value="CAI8005730.1"/>
    <property type="molecule type" value="Genomic_DNA"/>
</dbReference>
<evidence type="ECO:0000256" key="1">
    <source>
        <dbReference type="ARBA" id="ARBA00023002"/>
    </source>
</evidence>